<reference evidence="11 19" key="7">
    <citation type="submission" date="2020-06" db="EMBL/GenBank/DDBJ databases">
        <title>REHAB project genomes.</title>
        <authorList>
            <person name="Shaw L.P."/>
        </authorList>
    </citation>
    <scope>NUCLEOTIDE SEQUENCE [LARGE SCALE GENOMIC DNA]</scope>
    <source>
        <strain evidence="11 19">RHB07-C04</strain>
    </source>
</reference>
<dbReference type="EMBL" id="CP057975">
    <property type="protein sequence ID" value="QMP43895.1"/>
    <property type="molecule type" value="Genomic_DNA"/>
</dbReference>
<dbReference type="Proteomes" id="UP000523197">
    <property type="component" value="Unassembled WGS sequence"/>
</dbReference>
<evidence type="ECO:0000256" key="2">
    <source>
        <dbReference type="ARBA" id="ARBA00022578"/>
    </source>
</evidence>
<dbReference type="InterPro" id="IPR012337">
    <property type="entry name" value="RNaseH-like_sf"/>
</dbReference>
<accession>A0A229BS31</accession>
<dbReference type="EMBL" id="CP057975">
    <property type="protein sequence ID" value="QMP45137.1"/>
    <property type="molecule type" value="Genomic_DNA"/>
</dbReference>
<dbReference type="AlphaFoldDB" id="A0A229BS31"/>
<dbReference type="InterPro" id="IPR001584">
    <property type="entry name" value="Integrase_cat-core"/>
</dbReference>
<dbReference type="EMBL" id="CP057975">
    <property type="protein sequence ID" value="QMP44248.1"/>
    <property type="molecule type" value="Genomic_DNA"/>
</dbReference>
<dbReference type="PROSITE" id="PS50994">
    <property type="entry name" value="INTEGRASE"/>
    <property type="match status" value="1"/>
</dbReference>
<dbReference type="GO" id="GO:0015074">
    <property type="term" value="P:DNA integration"/>
    <property type="evidence" value="ECO:0007669"/>
    <property type="project" value="InterPro"/>
</dbReference>
<evidence type="ECO:0000313" key="11">
    <source>
        <dbReference type="EMBL" id="QMP43895.1"/>
    </source>
</evidence>
<dbReference type="EMBL" id="DABGKQ010000005">
    <property type="protein sequence ID" value="HAJ5804166.1"/>
    <property type="molecule type" value="Genomic_DNA"/>
</dbReference>
<dbReference type="GO" id="GO:0004803">
    <property type="term" value="F:transposase activity"/>
    <property type="evidence" value="ECO:0007669"/>
    <property type="project" value="InterPro"/>
</dbReference>
<dbReference type="Proteomes" id="UP000291778">
    <property type="component" value="Unassembled WGS sequence"/>
</dbReference>
<dbReference type="Pfam" id="PF01527">
    <property type="entry name" value="HTH_Tnp_1"/>
    <property type="match status" value="1"/>
</dbReference>
<dbReference type="InterPro" id="IPR050900">
    <property type="entry name" value="Transposase_IS3/IS150/IS904"/>
</dbReference>
<evidence type="ECO:0000313" key="7">
    <source>
        <dbReference type="EMBL" id="HAJ5804166.1"/>
    </source>
</evidence>
<dbReference type="GO" id="GO:0006313">
    <property type="term" value="P:DNA transposition"/>
    <property type="evidence" value="ECO:0007669"/>
    <property type="project" value="InterPro"/>
</dbReference>
<reference evidence="15 16" key="3">
    <citation type="submission" date="2019-02" db="EMBL/GenBank/DDBJ databases">
        <authorList>
            <person name="Slukin P."/>
            <person name="Fursova N."/>
            <person name="Ermolenko Z."/>
            <person name="Mayskaya N."/>
            <person name="Kislichkina A."/>
            <person name="Mukhina T."/>
            <person name="Sizova A."/>
            <person name="Bogun A."/>
        </authorList>
    </citation>
    <scope>NUCLEOTIDE SEQUENCE [LARGE SCALE GENOMIC DNA]</scope>
    <source>
        <strain evidence="15">SCPM-O-B-8431</strain>
        <strain evidence="16">SCPM-O-B-8431(U15)</strain>
    </source>
</reference>
<feature type="coiled-coil region" evidence="4">
    <location>
        <begin position="75"/>
        <end position="102"/>
    </location>
</feature>
<keyword evidence="3" id="KW-0233">DNA recombination</keyword>
<dbReference type="InterPro" id="IPR025948">
    <property type="entry name" value="HTH-like_dom"/>
</dbReference>
<comment type="similarity">
    <text evidence="1">Belongs to the transposase 8 family.</text>
</comment>
<dbReference type="InterPro" id="IPR036397">
    <property type="entry name" value="RNaseH_sf"/>
</dbReference>
<evidence type="ECO:0000313" key="9">
    <source>
        <dbReference type="EMBL" id="MSI72573.1"/>
    </source>
</evidence>
<dbReference type="Proteomes" id="UP000514715">
    <property type="component" value="Chromosome"/>
</dbReference>
<feature type="domain" description="Integrase catalytic" evidence="5">
    <location>
        <begin position="231"/>
        <end position="394"/>
    </location>
</feature>
<reference evidence="6" key="5">
    <citation type="submission" date="2020-03" db="EMBL/GenBank/DDBJ databases">
        <authorList>
            <consortium name="NCBI Pathogen Detection Project"/>
        </authorList>
    </citation>
    <scope>NUCLEOTIDE SEQUENCE</scope>
    <source>
        <strain evidence="6">AMC_487</strain>
        <strain evidence="7">Ecoli[ST-405]</strain>
    </source>
</reference>
<evidence type="ECO:0000313" key="14">
    <source>
        <dbReference type="EMBL" id="QMP45164.1"/>
    </source>
</evidence>
<evidence type="ECO:0000256" key="1">
    <source>
        <dbReference type="ARBA" id="ARBA00009964"/>
    </source>
</evidence>
<reference evidence="6 21" key="1">
    <citation type="journal article" date="2018" name="Genome Biol.">
        <title>SKESA: strategic k-mer extension for scrupulous assemblies.</title>
        <authorList>
            <person name="Souvorov A."/>
            <person name="Agarwala R."/>
            <person name="Lipman D.J."/>
        </authorList>
    </citation>
    <scope>NUCLEOTIDE SEQUENCE [LARGE SCALE GENOMIC DNA]</scope>
    <source>
        <strain evidence="6">AMC_487</strain>
        <strain evidence="21">ecoli[ST-405]</strain>
        <strain evidence="7">Ecoli[ST-405]</strain>
    </source>
</reference>
<evidence type="ECO:0000313" key="12">
    <source>
        <dbReference type="EMBL" id="QMP44248.1"/>
    </source>
</evidence>
<dbReference type="Proteomes" id="UP000842519">
    <property type="component" value="Unassembled WGS sequence"/>
</dbReference>
<evidence type="ECO:0000313" key="8">
    <source>
        <dbReference type="EMBL" id="MBA1885330.1"/>
    </source>
</evidence>
<evidence type="ECO:0000313" key="20">
    <source>
        <dbReference type="Proteomes" id="UP000523197"/>
    </source>
</evidence>
<dbReference type="SUPFAM" id="SSF53098">
    <property type="entry name" value="Ribonuclease H-like"/>
    <property type="match status" value="1"/>
</dbReference>
<evidence type="ECO:0000313" key="16">
    <source>
        <dbReference type="Proteomes" id="UP000291778"/>
    </source>
</evidence>
<dbReference type="SUPFAM" id="SSF46689">
    <property type="entry name" value="Homeodomain-like"/>
    <property type="match status" value="1"/>
</dbReference>
<evidence type="ECO:0000313" key="10">
    <source>
        <dbReference type="EMBL" id="NGE91805.1"/>
    </source>
</evidence>
<gene>
    <name evidence="15" type="ORF">EWK56_06215</name>
    <name evidence="10" type="ORF">G5603_27375</name>
    <name evidence="9" type="ORF">GKF66_28310</name>
    <name evidence="6" type="ORF">HJQ60_004963</name>
    <name evidence="8" type="ORF">HLX92_04020</name>
    <name evidence="7" type="ORF">HLZ39_06610</name>
    <name evidence="11" type="ORF">HVW04_03035</name>
    <name evidence="12" type="ORF">HVW04_04990</name>
    <name evidence="13" type="ORF">HVW04_09735</name>
    <name evidence="14" type="ORF">HVW04_09880</name>
</gene>
<evidence type="ECO:0000313" key="17">
    <source>
        <dbReference type="Proteomes" id="UP000438958"/>
    </source>
</evidence>
<dbReference type="PANTHER" id="PTHR46889:SF4">
    <property type="entry name" value="TRANSPOSASE INSO FOR INSERTION SEQUENCE ELEMENT IS911B-RELATED"/>
    <property type="match status" value="1"/>
</dbReference>
<dbReference type="Pfam" id="PF13333">
    <property type="entry name" value="rve_2"/>
    <property type="match status" value="1"/>
</dbReference>
<dbReference type="EMBL" id="JABFNF010000002">
    <property type="protein sequence ID" value="MBA1885330.1"/>
    <property type="molecule type" value="Genomic_DNA"/>
</dbReference>
<keyword evidence="2" id="KW-0815">Transposition</keyword>
<dbReference type="Proteomes" id="UP000845800">
    <property type="component" value="Unassembled WGS sequence"/>
</dbReference>
<sequence length="404" mass="47125">MIFSPQHKTGDLMNKKTKRTFTPEFRLECAQLIVDKGYSYRQASEAMNVGSTTLESWVRQLRRERQGIAPSATPITPEQQRIRELEKQVRRLEEQNTIFKKGYRALDVRLTERFTIVSRLSDSHSVVSLCSALGIHRSSYRYWRKRRDTVNSARVRLCSEIRRAWNQSRGSAGARTLAEMLTQNGVPMSRYRAGRLMKYLNLSSCQPGKHQYKNACQEHTCLPNLLERQFAVPEPDRVWCGDITYIWAGNRWCYLAVVMDLFARRVIGWSLSANADTALISSALRMAYEVRGQPRDVMFHSDQGSQYTGLKYQQLLWRYRIKQSVSRRGNCWDNSPMERFFRSLKTEWVPTDGYVGKDEARQQISGYILNYYNSVRPHHYNGGLTPEESENRYRFYCKTVANIT</sequence>
<dbReference type="GO" id="GO:0003677">
    <property type="term" value="F:DNA binding"/>
    <property type="evidence" value="ECO:0007669"/>
    <property type="project" value="InterPro"/>
</dbReference>
<dbReference type="Pfam" id="PF00665">
    <property type="entry name" value="rve"/>
    <property type="match status" value="1"/>
</dbReference>
<protein>
    <submittedName>
        <fullName evidence="8">IS3 family transposase</fullName>
    </submittedName>
</protein>
<keyword evidence="4" id="KW-0175">Coiled coil</keyword>
<evidence type="ECO:0000256" key="4">
    <source>
        <dbReference type="SAM" id="Coils"/>
    </source>
</evidence>
<dbReference type="EMBL" id="DABERK010000043">
    <property type="protein sequence ID" value="HAI5334871.1"/>
    <property type="molecule type" value="Genomic_DNA"/>
</dbReference>
<evidence type="ECO:0000313" key="21">
    <source>
        <dbReference type="Proteomes" id="UP000842519"/>
    </source>
</evidence>
<reference evidence="8 20" key="6">
    <citation type="submission" date="2020-05" db="EMBL/GenBank/DDBJ databases">
        <title>Epidemiological investigations into extended-spectrum beta-lactam resistant Escherichia coli ST457 carried by Australian Silver gulls identified clonal lineages that cause ExPEC disease.</title>
        <authorList>
            <person name="Nesporova K."/>
            <person name="Wyrsch E.R."/>
            <person name="Valcek A."/>
            <person name="Bitar I."/>
            <person name="Chaw K."/>
            <person name="Harris P."/>
            <person name="Hrabak J."/>
            <person name="Djordjevic S.P."/>
            <person name="Dolejska M."/>
        </authorList>
    </citation>
    <scope>NUCLEOTIDE SEQUENCE [LARGE SCALE GENOMIC DNA]</scope>
    <source>
        <strain evidence="8 20">CE1966</strain>
    </source>
</reference>
<dbReference type="EMBL" id="JAAJRI010000112">
    <property type="protein sequence ID" value="NGE91805.1"/>
    <property type="molecule type" value="Genomic_DNA"/>
</dbReference>
<evidence type="ECO:0000259" key="5">
    <source>
        <dbReference type="PROSITE" id="PS50994"/>
    </source>
</evidence>
<dbReference type="EMBL" id="CP057975">
    <property type="protein sequence ID" value="QMP45164.1"/>
    <property type="molecule type" value="Genomic_DNA"/>
</dbReference>
<evidence type="ECO:0000313" key="13">
    <source>
        <dbReference type="EMBL" id="QMP45137.1"/>
    </source>
</evidence>
<organism evidence="8 20">
    <name type="scientific">Escherichia coli</name>
    <dbReference type="NCBI Taxonomy" id="562"/>
    <lineage>
        <taxon>Bacteria</taxon>
        <taxon>Pseudomonadati</taxon>
        <taxon>Pseudomonadota</taxon>
        <taxon>Gammaproteobacteria</taxon>
        <taxon>Enterobacterales</taxon>
        <taxon>Enterobacteriaceae</taxon>
        <taxon>Escherichia</taxon>
    </lineage>
</organism>
<evidence type="ECO:0000256" key="3">
    <source>
        <dbReference type="ARBA" id="ARBA00023172"/>
    </source>
</evidence>
<dbReference type="InterPro" id="IPR048020">
    <property type="entry name" value="Transpos_IS3"/>
</dbReference>
<evidence type="ECO:0000313" key="6">
    <source>
        <dbReference type="EMBL" id="HAI5334871.1"/>
    </source>
</evidence>
<dbReference type="InterPro" id="IPR002514">
    <property type="entry name" value="Transposase_8"/>
</dbReference>
<dbReference type="EMBL" id="WKUE01000221">
    <property type="protein sequence ID" value="MSI72573.1"/>
    <property type="molecule type" value="Genomic_DNA"/>
</dbReference>
<reference evidence="10 18" key="4">
    <citation type="submission" date="2020-02" db="EMBL/GenBank/DDBJ databases">
        <title>WGS of Carbapenem-Resistant Enterobacteriaceae.</title>
        <authorList>
            <person name="Tokajian S."/>
            <person name="El Chaar M."/>
            <person name="El Khoury M."/>
        </authorList>
    </citation>
    <scope>NUCLEOTIDE SEQUENCE [LARGE SCALE GENOMIC DNA]</scope>
    <source>
        <strain evidence="10 18">ECM_75</strain>
    </source>
</reference>
<dbReference type="InterPro" id="IPR009057">
    <property type="entry name" value="Homeodomain-like_sf"/>
</dbReference>
<dbReference type="RefSeq" id="WP_085949836.1">
    <property type="nucleotide sequence ID" value="NZ_CP054382.1"/>
</dbReference>
<name>A0A229BS31_ECOLX</name>
<proteinExistence type="inferred from homology"/>
<dbReference type="Pfam" id="PF13276">
    <property type="entry name" value="HTH_21"/>
    <property type="match status" value="1"/>
</dbReference>
<evidence type="ECO:0000313" key="15">
    <source>
        <dbReference type="EMBL" id="RYL83801.1"/>
    </source>
</evidence>
<dbReference type="NCBIfam" id="NF033516">
    <property type="entry name" value="transpos_IS3"/>
    <property type="match status" value="1"/>
</dbReference>
<evidence type="ECO:0000313" key="18">
    <source>
        <dbReference type="Proteomes" id="UP000472856"/>
    </source>
</evidence>
<dbReference type="Gene3D" id="3.30.420.10">
    <property type="entry name" value="Ribonuclease H-like superfamily/Ribonuclease H"/>
    <property type="match status" value="1"/>
</dbReference>
<reference evidence="9 17" key="2">
    <citation type="journal article" date="2019" name="Nat. Med.">
        <title>A library of human gut bacterial isolates paired with longitudinal multiomics data enables mechanistic microbiome research.</title>
        <authorList>
            <person name="Poyet M."/>
            <person name="Groussin M."/>
            <person name="Gibbons S.M."/>
            <person name="Avila-Pacheco J."/>
            <person name="Jiang X."/>
            <person name="Kearney S.M."/>
            <person name="Perrotta A.R."/>
            <person name="Berdy B."/>
            <person name="Zhao S."/>
            <person name="Lieberman T.D."/>
            <person name="Swanson P.K."/>
            <person name="Smith M."/>
            <person name="Roesemann S."/>
            <person name="Alexander J.E."/>
            <person name="Rich S.A."/>
            <person name="Livny J."/>
            <person name="Vlamakis H."/>
            <person name="Clish C."/>
            <person name="Bullock K."/>
            <person name="Deik A."/>
            <person name="Scott J."/>
            <person name="Pierce K.A."/>
            <person name="Xavier R.J."/>
            <person name="Alm E.J."/>
        </authorList>
    </citation>
    <scope>NUCLEOTIDE SEQUENCE [LARGE SCALE GENOMIC DNA]</scope>
    <source>
        <strain evidence="9 17">BIOML-A382</strain>
    </source>
</reference>
<dbReference type="Gene3D" id="1.10.10.60">
    <property type="entry name" value="Homeodomain-like"/>
    <property type="match status" value="1"/>
</dbReference>
<evidence type="ECO:0000313" key="19">
    <source>
        <dbReference type="Proteomes" id="UP000514715"/>
    </source>
</evidence>
<dbReference type="Proteomes" id="UP000438958">
    <property type="component" value="Unassembled WGS sequence"/>
</dbReference>
<dbReference type="Proteomes" id="UP000472856">
    <property type="component" value="Unassembled WGS sequence"/>
</dbReference>
<dbReference type="EMBL" id="SERV01000004">
    <property type="protein sequence ID" value="RYL83801.1"/>
    <property type="molecule type" value="Genomic_DNA"/>
</dbReference>
<dbReference type="PANTHER" id="PTHR46889">
    <property type="entry name" value="TRANSPOSASE INSF FOR INSERTION SEQUENCE IS3B-RELATED"/>
    <property type="match status" value="1"/>
</dbReference>